<evidence type="ECO:0000259" key="9">
    <source>
        <dbReference type="SMART" id="SM00762"/>
    </source>
</evidence>
<dbReference type="PANTHER" id="PTHR24016">
    <property type="entry name" value="CONSERVED OLIGOMERIC GOLGI COMPLEX SUBUNIT 4"/>
    <property type="match status" value="1"/>
</dbReference>
<dbReference type="InterPro" id="IPR048680">
    <property type="entry name" value="COG4_N"/>
</dbReference>
<dbReference type="GO" id="GO:0015031">
    <property type="term" value="P:protein transport"/>
    <property type="evidence" value="ECO:0007669"/>
    <property type="project" value="UniProtKB-KW"/>
</dbReference>
<reference evidence="10 11" key="1">
    <citation type="submission" date="2014-04" db="EMBL/GenBank/DDBJ databases">
        <authorList>
            <consortium name="DOE Joint Genome Institute"/>
            <person name="Kuo A."/>
            <person name="Kohler A."/>
            <person name="Nagy L.G."/>
            <person name="Floudas D."/>
            <person name="Copeland A."/>
            <person name="Barry K.W."/>
            <person name="Cichocki N."/>
            <person name="Veneault-Fourrey C."/>
            <person name="LaButti K."/>
            <person name="Lindquist E.A."/>
            <person name="Lipzen A."/>
            <person name="Lundell T."/>
            <person name="Morin E."/>
            <person name="Murat C."/>
            <person name="Sun H."/>
            <person name="Tunlid A."/>
            <person name="Henrissat B."/>
            <person name="Grigoriev I.V."/>
            <person name="Hibbett D.S."/>
            <person name="Martin F."/>
            <person name="Nordberg H.P."/>
            <person name="Cantor M.N."/>
            <person name="Hua S.X."/>
        </authorList>
    </citation>
    <scope>NUCLEOTIDE SEQUENCE [LARGE SCALE GENOMIC DNA]</scope>
    <source>
        <strain evidence="10 11">LaAM-08-1</strain>
    </source>
</reference>
<dbReference type="OrthoDB" id="47059at2759"/>
<protein>
    <recommendedName>
        <fullName evidence="3">Conserved oligomeric Golgi complex subunit 4</fullName>
    </recommendedName>
    <alternativeName>
        <fullName evidence="8">Component of oligomeric Golgi complex 4</fullName>
    </alternativeName>
</protein>
<evidence type="ECO:0000256" key="6">
    <source>
        <dbReference type="ARBA" id="ARBA00023034"/>
    </source>
</evidence>
<name>A0A0C9X7D2_9AGAR</name>
<dbReference type="Pfam" id="PF20662">
    <property type="entry name" value="COG4_C"/>
    <property type="match status" value="1"/>
</dbReference>
<sequence length="723" mass="82008">MDPRSLTTLPEILSALSAFQSEEAELSNALSDLLDARDPIVASLNRLRSLLPQLDECRLEASFLSQKVSNTAKTAERVGSRVRCLDEEMGRVREAADRVGQVMDLKSSLASLQASIDSRDWESAARHCARAMSLPLEVISGPFAETAVPTSESHLPPVQTLQAAREKLLVIFRQNFEQASQSRDSTATSRFFKLFPAIGWEAEGLDAYAAFVVDLVRVRAPASAKTSSPLYYITALTALFESIAMIVDQHQPVVEKYYGSGKMEIVVQRLLEECDRVTKSLRDGWEEDRSMKRKLAEVINNPPIPMFSSSTRRQQTMVTDEAAIDPREIDKVLSEVAGMMGRWNLFKKFLSEALKKEEEPENLTSQHLSETRLVDNTSSNGVFEDLVTTYYIPLEVWYTRTIIDKAHRLSSTDLSQSPITTTTPDDVFYILKSVTSRVLTTGSLTSVERTLEKLRDIIDQDYIGVIKKRLDEIYRNPGSSNSNVRPDRVERENRITFITLLNDLDLSASHLERLTQDLSESSLIPQHFRDEEQTLVKGHISSFSTPVSRFRSTLRVGIEQLFNQLIRPKLRNLLPDIYKDISYVLDDDGYSTADYQDLTRKRFVKVWESLVDGYKDTFSDGNYRMFFGLALEVLLRPWEKFVLGLRFTELGAIRFDRDLRGITTYLASQIAFGDVREKFLRLQQISTLLNLDSEEDVDEFYNGSGISWKLSAQEARTIASLKL</sequence>
<proteinExistence type="inferred from homology"/>
<keyword evidence="6" id="KW-0333">Golgi apparatus</keyword>
<gene>
    <name evidence="10" type="ORF">K443DRAFT_1666</name>
</gene>
<dbReference type="PANTHER" id="PTHR24016:SF0">
    <property type="entry name" value="CONSERVED OLIGOMERIC GOLGI COMPLEX SUBUNIT 4"/>
    <property type="match status" value="1"/>
</dbReference>
<keyword evidence="7" id="KW-0472">Membrane</keyword>
<dbReference type="InterPro" id="IPR048684">
    <property type="entry name" value="COG4_C"/>
</dbReference>
<evidence type="ECO:0000256" key="2">
    <source>
        <dbReference type="ARBA" id="ARBA00009215"/>
    </source>
</evidence>
<dbReference type="InterPro" id="IPR013167">
    <property type="entry name" value="COG4_M"/>
</dbReference>
<dbReference type="AlphaFoldDB" id="A0A0C9X7D2"/>
<reference evidence="11" key="2">
    <citation type="submission" date="2015-01" db="EMBL/GenBank/DDBJ databases">
        <title>Evolutionary Origins and Diversification of the Mycorrhizal Mutualists.</title>
        <authorList>
            <consortium name="DOE Joint Genome Institute"/>
            <consortium name="Mycorrhizal Genomics Consortium"/>
            <person name="Kohler A."/>
            <person name="Kuo A."/>
            <person name="Nagy L.G."/>
            <person name="Floudas D."/>
            <person name="Copeland A."/>
            <person name="Barry K.W."/>
            <person name="Cichocki N."/>
            <person name="Veneault-Fourrey C."/>
            <person name="LaButti K."/>
            <person name="Lindquist E.A."/>
            <person name="Lipzen A."/>
            <person name="Lundell T."/>
            <person name="Morin E."/>
            <person name="Murat C."/>
            <person name="Riley R."/>
            <person name="Ohm R."/>
            <person name="Sun H."/>
            <person name="Tunlid A."/>
            <person name="Henrissat B."/>
            <person name="Grigoriev I.V."/>
            <person name="Hibbett D.S."/>
            <person name="Martin F."/>
        </authorList>
    </citation>
    <scope>NUCLEOTIDE SEQUENCE [LARGE SCALE GENOMIC DNA]</scope>
    <source>
        <strain evidence="11">LaAM-08-1</strain>
    </source>
</reference>
<dbReference type="GO" id="GO:0000139">
    <property type="term" value="C:Golgi membrane"/>
    <property type="evidence" value="ECO:0007669"/>
    <property type="project" value="UniProtKB-SubCell"/>
</dbReference>
<keyword evidence="5" id="KW-0653">Protein transport</keyword>
<dbReference type="Proteomes" id="UP000054477">
    <property type="component" value="Unassembled WGS sequence"/>
</dbReference>
<evidence type="ECO:0000256" key="5">
    <source>
        <dbReference type="ARBA" id="ARBA00022927"/>
    </source>
</evidence>
<keyword evidence="11" id="KW-1185">Reference proteome</keyword>
<dbReference type="STRING" id="1095629.A0A0C9X7D2"/>
<dbReference type="SMART" id="SM00762">
    <property type="entry name" value="Cog4"/>
    <property type="match status" value="1"/>
</dbReference>
<dbReference type="Pfam" id="PF08318">
    <property type="entry name" value="COG4_m"/>
    <property type="match status" value="1"/>
</dbReference>
<feature type="domain" description="COG4 transport protein middle alpha-helical bundle" evidence="9">
    <location>
        <begin position="161"/>
        <end position="471"/>
    </location>
</feature>
<organism evidence="10 11">
    <name type="scientific">Laccaria amethystina LaAM-08-1</name>
    <dbReference type="NCBI Taxonomy" id="1095629"/>
    <lineage>
        <taxon>Eukaryota</taxon>
        <taxon>Fungi</taxon>
        <taxon>Dikarya</taxon>
        <taxon>Basidiomycota</taxon>
        <taxon>Agaricomycotina</taxon>
        <taxon>Agaricomycetes</taxon>
        <taxon>Agaricomycetidae</taxon>
        <taxon>Agaricales</taxon>
        <taxon>Agaricineae</taxon>
        <taxon>Hydnangiaceae</taxon>
        <taxon>Laccaria</taxon>
    </lineage>
</organism>
<evidence type="ECO:0000256" key="8">
    <source>
        <dbReference type="ARBA" id="ARBA00031340"/>
    </source>
</evidence>
<comment type="similarity">
    <text evidence="2">Belongs to the COG4 family.</text>
</comment>
<dbReference type="Gene3D" id="1.20.58.1970">
    <property type="match status" value="1"/>
</dbReference>
<comment type="subcellular location">
    <subcellularLocation>
        <location evidence="1">Golgi apparatus membrane</location>
        <topology evidence="1">Peripheral membrane protein</topology>
    </subcellularLocation>
</comment>
<dbReference type="InterPro" id="IPR048682">
    <property type="entry name" value="COG4"/>
</dbReference>
<evidence type="ECO:0000256" key="1">
    <source>
        <dbReference type="ARBA" id="ARBA00004395"/>
    </source>
</evidence>
<evidence type="ECO:0000313" key="11">
    <source>
        <dbReference type="Proteomes" id="UP000054477"/>
    </source>
</evidence>
<evidence type="ECO:0000256" key="3">
    <source>
        <dbReference type="ARBA" id="ARBA00020975"/>
    </source>
</evidence>
<accession>A0A0C9X7D2</accession>
<dbReference type="EMBL" id="KN838543">
    <property type="protein sequence ID" value="KIK08125.1"/>
    <property type="molecule type" value="Genomic_DNA"/>
</dbReference>
<dbReference type="Gene3D" id="1.10.287.1060">
    <property type="entry name" value="ESAT-6-like"/>
    <property type="match status" value="1"/>
</dbReference>
<keyword evidence="4" id="KW-0813">Transport</keyword>
<dbReference type="HOGENOM" id="CLU_014853_3_1_1"/>
<evidence type="ECO:0000313" key="10">
    <source>
        <dbReference type="EMBL" id="KIK08125.1"/>
    </source>
</evidence>
<dbReference type="Pfam" id="PF20663">
    <property type="entry name" value="COG4_N"/>
    <property type="match status" value="1"/>
</dbReference>
<evidence type="ECO:0000256" key="4">
    <source>
        <dbReference type="ARBA" id="ARBA00022448"/>
    </source>
</evidence>
<evidence type="ECO:0000256" key="7">
    <source>
        <dbReference type="ARBA" id="ARBA00023136"/>
    </source>
</evidence>